<dbReference type="SUPFAM" id="SSF53448">
    <property type="entry name" value="Nucleotide-diphospho-sugar transferases"/>
    <property type="match status" value="1"/>
</dbReference>
<dbReference type="InterPro" id="IPR029044">
    <property type="entry name" value="Nucleotide-diphossugar_trans"/>
</dbReference>
<protein>
    <submittedName>
        <fullName evidence="1">RSAM/selenodomain-associated transferase 1</fullName>
    </submittedName>
</protein>
<dbReference type="PANTHER" id="PTHR36529:SF1">
    <property type="entry name" value="GLYCOSYLTRANSFERASE"/>
    <property type="match status" value="1"/>
</dbReference>
<name>A0ABU0EH79_9CELL</name>
<comment type="caution">
    <text evidence="1">The sequence shown here is derived from an EMBL/GenBank/DDBJ whole genome shotgun (WGS) entry which is preliminary data.</text>
</comment>
<dbReference type="EMBL" id="JAUSVB010000004">
    <property type="protein sequence ID" value="MDQ0374623.1"/>
    <property type="molecule type" value="Genomic_DNA"/>
</dbReference>
<evidence type="ECO:0000313" key="2">
    <source>
        <dbReference type="Proteomes" id="UP001239626"/>
    </source>
</evidence>
<dbReference type="Pfam" id="PF09837">
    <property type="entry name" value="DUF2064"/>
    <property type="match status" value="1"/>
</dbReference>
<evidence type="ECO:0000313" key="1">
    <source>
        <dbReference type="EMBL" id="MDQ0374623.1"/>
    </source>
</evidence>
<reference evidence="1 2" key="1">
    <citation type="submission" date="2023-07" db="EMBL/GenBank/DDBJ databases">
        <title>Sorghum-associated microbial communities from plants grown in Nebraska, USA.</title>
        <authorList>
            <person name="Schachtman D."/>
        </authorList>
    </citation>
    <scope>NUCLEOTIDE SEQUENCE [LARGE SCALE GENOMIC DNA]</scope>
    <source>
        <strain evidence="1 2">BE332</strain>
    </source>
</reference>
<dbReference type="Proteomes" id="UP001239626">
    <property type="component" value="Unassembled WGS sequence"/>
</dbReference>
<proteinExistence type="predicted"/>
<dbReference type="PANTHER" id="PTHR36529">
    <property type="entry name" value="SLL1095 PROTEIN"/>
    <property type="match status" value="1"/>
</dbReference>
<sequence length="218" mass="22930">MTVPAEPARAVVLLAKAPVAGRVKTRLHSAFSPHDAATLAQAALEDTLAAMSSTSATHRVVALDGEPGPWLPPGFDVVAQPPGGLGVRLAAAFRGVLERTGHSPAVLVGMDTPQLGGHLATVDFADADAVLGLTDDGGYWAIGLREADDRVFDGVPMSTARTGATQLRRLRDLGLRVRLLPRLRDVDVPTDARAVALDAPGTQFAATWRRLTDDRAPR</sequence>
<dbReference type="Gene3D" id="3.90.550.10">
    <property type="entry name" value="Spore Coat Polysaccharide Biosynthesis Protein SpsA, Chain A"/>
    <property type="match status" value="1"/>
</dbReference>
<gene>
    <name evidence="1" type="ORF">J2X26_002950</name>
</gene>
<organism evidence="1 2">
    <name type="scientific">Cellulomonas humilata</name>
    <dbReference type="NCBI Taxonomy" id="144055"/>
    <lineage>
        <taxon>Bacteria</taxon>
        <taxon>Bacillati</taxon>
        <taxon>Actinomycetota</taxon>
        <taxon>Actinomycetes</taxon>
        <taxon>Micrococcales</taxon>
        <taxon>Cellulomonadaceae</taxon>
        <taxon>Cellulomonas</taxon>
    </lineage>
</organism>
<dbReference type="RefSeq" id="WP_307493416.1">
    <property type="nucleotide sequence ID" value="NZ_JAUSVB010000004.1"/>
</dbReference>
<keyword evidence="2" id="KW-1185">Reference proteome</keyword>
<dbReference type="InterPro" id="IPR018641">
    <property type="entry name" value="Trfase_1_rSAM/seldom-assoc"/>
</dbReference>
<dbReference type="GO" id="GO:0016740">
    <property type="term" value="F:transferase activity"/>
    <property type="evidence" value="ECO:0007669"/>
    <property type="project" value="UniProtKB-KW"/>
</dbReference>
<keyword evidence="1" id="KW-0808">Transferase</keyword>
<accession>A0ABU0EH79</accession>